<sequence>MPNSKYQIRIANQTCSFPFQSVLFVVQFLRGYLMNGGNPTDLVTVTYWSEVKNEVKHFVGTVYRFFCEGPEELLSGETGRDRLLECMCSRPFWASQASVAVDGTCHCSDACQNTWNEAYTEDDLPYDMEFWDEEQDLVCA</sequence>
<dbReference type="Proteomes" id="UP001597079">
    <property type="component" value="Unassembled WGS sequence"/>
</dbReference>
<protein>
    <submittedName>
        <fullName evidence="1">Uncharacterized protein</fullName>
    </submittedName>
</protein>
<name>A0ABW4JIR2_9BACL</name>
<gene>
    <name evidence="1" type="ORF">ACFSB2_13120</name>
</gene>
<proteinExistence type="predicted"/>
<organism evidence="1 2">
    <name type="scientific">Alicyclobacillus fodiniaquatilis</name>
    <dbReference type="NCBI Taxonomy" id="1661150"/>
    <lineage>
        <taxon>Bacteria</taxon>
        <taxon>Bacillati</taxon>
        <taxon>Bacillota</taxon>
        <taxon>Bacilli</taxon>
        <taxon>Bacillales</taxon>
        <taxon>Alicyclobacillaceae</taxon>
        <taxon>Alicyclobacillus</taxon>
    </lineage>
</organism>
<dbReference type="EMBL" id="JBHUCX010000033">
    <property type="protein sequence ID" value="MFD1675636.1"/>
    <property type="molecule type" value="Genomic_DNA"/>
</dbReference>
<reference evidence="2" key="1">
    <citation type="journal article" date="2019" name="Int. J. Syst. Evol. Microbiol.">
        <title>The Global Catalogue of Microorganisms (GCM) 10K type strain sequencing project: providing services to taxonomists for standard genome sequencing and annotation.</title>
        <authorList>
            <consortium name="The Broad Institute Genomics Platform"/>
            <consortium name="The Broad Institute Genome Sequencing Center for Infectious Disease"/>
            <person name="Wu L."/>
            <person name="Ma J."/>
        </authorList>
    </citation>
    <scope>NUCLEOTIDE SEQUENCE [LARGE SCALE GENOMIC DNA]</scope>
    <source>
        <strain evidence="2">CGMCC 1.12286</strain>
    </source>
</reference>
<evidence type="ECO:0000313" key="1">
    <source>
        <dbReference type="EMBL" id="MFD1675636.1"/>
    </source>
</evidence>
<accession>A0ABW4JIR2</accession>
<evidence type="ECO:0000313" key="2">
    <source>
        <dbReference type="Proteomes" id="UP001597079"/>
    </source>
</evidence>
<dbReference type="RefSeq" id="WP_377943522.1">
    <property type="nucleotide sequence ID" value="NZ_JBHUCX010000033.1"/>
</dbReference>
<keyword evidence="2" id="KW-1185">Reference proteome</keyword>
<comment type="caution">
    <text evidence="1">The sequence shown here is derived from an EMBL/GenBank/DDBJ whole genome shotgun (WGS) entry which is preliminary data.</text>
</comment>